<keyword evidence="2" id="KW-1133">Transmembrane helix</keyword>
<feature type="transmembrane region" description="Helical" evidence="2">
    <location>
        <begin position="117"/>
        <end position="137"/>
    </location>
</feature>
<feature type="transmembrane region" description="Helical" evidence="2">
    <location>
        <begin position="80"/>
        <end position="97"/>
    </location>
</feature>
<keyword evidence="4" id="KW-1185">Reference proteome</keyword>
<feature type="compositionally biased region" description="Basic and acidic residues" evidence="1">
    <location>
        <begin position="294"/>
        <end position="310"/>
    </location>
</feature>
<dbReference type="EMBL" id="BOMQ01000021">
    <property type="protein sequence ID" value="GIE48222.1"/>
    <property type="molecule type" value="Genomic_DNA"/>
</dbReference>
<dbReference type="InterPro" id="IPR008910">
    <property type="entry name" value="MSC_TM_helix"/>
</dbReference>
<feature type="transmembrane region" description="Helical" evidence="2">
    <location>
        <begin position="179"/>
        <end position="201"/>
    </location>
</feature>
<feature type="compositionally biased region" description="Basic and acidic residues" evidence="1">
    <location>
        <begin position="545"/>
        <end position="562"/>
    </location>
</feature>
<feature type="compositionally biased region" description="Basic and acidic residues" evidence="1">
    <location>
        <begin position="331"/>
        <end position="347"/>
    </location>
</feature>
<feature type="transmembrane region" description="Helical" evidence="2">
    <location>
        <begin position="20"/>
        <end position="41"/>
    </location>
</feature>
<keyword evidence="2" id="KW-0812">Transmembrane</keyword>
<gene>
    <name evidence="3" type="ORF">Ani05nite_17560</name>
</gene>
<sequence length="562" mass="57697">MSGADLSDALSDMWRSVLLFVPTALAFLAILLIGYVLARLVRTVVAKTLRRIGFDRAVERGAIGRALGGRAEPSDLCAKIAFYAVLLFALQLAFGIWGPNAVSDLLTALIGWLPRAFVAIVIIVVAAAIGGAARDLIGSALGGLAYGRVLARATYWLIVALGVIAALDQVQIATAVTQPVLVAVLATVAGVLIVGVGGGLIQPMQRRWEVWLDRAGTESAAIREHARSYADERARLAAEQKAAEEEAARAAAERKAAEEQAARAAAELAAEQARAAEQAQRDRTARAAAAAEAARAEAERAAQEAERQRALEAAAAEKTQVIPTQRPWPGSDDRPHVVPGFDDRGADTAETTAWLRREGAAATPADDDSVGVERPGGRRGDDSGGAEPSGDRTGDDVAAGGEVGVGAVAASGPESDDAAAGSPDGEATLAVRSGDIPDDQGTGDTTAGAEPADDAGSRRRTGAVSATALPDDDASTGTGKEADAEARTGADAATPPVRSADDDPERTADVTAPETGPAPPDPDSTVTITPSDRRPSLPQQGGAAEGEKTQVIRVRRDDGPAS</sequence>
<dbReference type="AlphaFoldDB" id="A0A919JFS4"/>
<evidence type="ECO:0000313" key="3">
    <source>
        <dbReference type="EMBL" id="GIE48222.1"/>
    </source>
</evidence>
<evidence type="ECO:0000256" key="1">
    <source>
        <dbReference type="SAM" id="MobiDB-lite"/>
    </source>
</evidence>
<feature type="transmembrane region" description="Helical" evidence="2">
    <location>
        <begin position="149"/>
        <end position="167"/>
    </location>
</feature>
<comment type="caution">
    <text evidence="3">The sequence shown here is derived from an EMBL/GenBank/DDBJ whole genome shotgun (WGS) entry which is preliminary data.</text>
</comment>
<feature type="region of interest" description="Disordered" evidence="1">
    <location>
        <begin position="273"/>
        <end position="562"/>
    </location>
</feature>
<accession>A0A919JFS4</accession>
<dbReference type="RefSeq" id="WP_203766666.1">
    <property type="nucleotide sequence ID" value="NZ_BAAAYJ010000004.1"/>
</dbReference>
<dbReference type="Proteomes" id="UP000647172">
    <property type="component" value="Unassembled WGS sequence"/>
</dbReference>
<evidence type="ECO:0000313" key="4">
    <source>
        <dbReference type="Proteomes" id="UP000647172"/>
    </source>
</evidence>
<dbReference type="Pfam" id="PF05552">
    <property type="entry name" value="MS_channel_1st_1"/>
    <property type="match status" value="1"/>
</dbReference>
<evidence type="ECO:0000256" key="2">
    <source>
        <dbReference type="SAM" id="Phobius"/>
    </source>
</evidence>
<reference evidence="3" key="1">
    <citation type="submission" date="2021-01" db="EMBL/GenBank/DDBJ databases">
        <title>Whole genome shotgun sequence of Actinoplanes nipponensis NBRC 14063.</title>
        <authorList>
            <person name="Komaki H."/>
            <person name="Tamura T."/>
        </authorList>
    </citation>
    <scope>NUCLEOTIDE SEQUENCE</scope>
    <source>
        <strain evidence="3">NBRC 14063</strain>
    </source>
</reference>
<feature type="compositionally biased region" description="Basic and acidic residues" evidence="1">
    <location>
        <begin position="499"/>
        <end position="508"/>
    </location>
</feature>
<keyword evidence="2" id="KW-0472">Membrane</keyword>
<name>A0A919JFS4_9ACTN</name>
<protein>
    <submittedName>
        <fullName evidence="3">Uncharacterized protein</fullName>
    </submittedName>
</protein>
<organism evidence="3 4">
    <name type="scientific">Actinoplanes nipponensis</name>
    <dbReference type="NCBI Taxonomy" id="135950"/>
    <lineage>
        <taxon>Bacteria</taxon>
        <taxon>Bacillati</taxon>
        <taxon>Actinomycetota</taxon>
        <taxon>Actinomycetes</taxon>
        <taxon>Micromonosporales</taxon>
        <taxon>Micromonosporaceae</taxon>
        <taxon>Actinoplanes</taxon>
    </lineage>
</organism>
<proteinExistence type="predicted"/>
<feature type="compositionally biased region" description="Low complexity" evidence="1">
    <location>
        <begin position="396"/>
        <end position="410"/>
    </location>
</feature>